<dbReference type="AlphaFoldDB" id="A0A084W9B7"/>
<sequence length="255" mass="28773">MFDCFCPRTFDWQPTTEAPMASENVPPEAFPNQRPTTMTNDPSVVLETVAAEILRHLHVWWVLSGTYLRWYALLVSAIEAVLLAISVLPRSSWKYRLQWRPLRHIPEHLRINLALAVSLLTIYSNVAAIAGVLMVGSFNSGLGLAVNGGVGQPSHLLPYIVLNLLRMMAEFSYQLVDHLAPRLYKGVLSDWSTSEAKSWKSMILFQSFNLSIMIALYFAIVPRNCLTSPSNETMAHIVRASHEVLRKTAQMFTWS</sequence>
<dbReference type="VEuPathDB" id="VectorBase:ASIC014818"/>
<keyword evidence="1" id="KW-0812">Transmembrane</keyword>
<evidence type="ECO:0000313" key="2">
    <source>
        <dbReference type="EMBL" id="KFB46811.1"/>
    </source>
</evidence>
<evidence type="ECO:0000313" key="4">
    <source>
        <dbReference type="Proteomes" id="UP000030765"/>
    </source>
</evidence>
<dbReference type="EMBL" id="KE525321">
    <property type="protein sequence ID" value="KFB46811.1"/>
    <property type="molecule type" value="Genomic_DNA"/>
</dbReference>
<proteinExistence type="predicted"/>
<feature type="transmembrane region" description="Helical" evidence="1">
    <location>
        <begin position="202"/>
        <end position="220"/>
    </location>
</feature>
<evidence type="ECO:0000256" key="1">
    <source>
        <dbReference type="SAM" id="Phobius"/>
    </source>
</evidence>
<keyword evidence="1" id="KW-0472">Membrane</keyword>
<dbReference type="EnsemblMetazoa" id="ASIC014818-RA">
    <property type="protein sequence ID" value="ASIC014818-PA"/>
    <property type="gene ID" value="ASIC014818"/>
</dbReference>
<dbReference type="Proteomes" id="UP000030765">
    <property type="component" value="Unassembled WGS sequence"/>
</dbReference>
<protein>
    <submittedName>
        <fullName evidence="2 3">Uncharacterized protein</fullName>
    </submittedName>
</protein>
<evidence type="ECO:0000313" key="3">
    <source>
        <dbReference type="EnsemblMetazoa" id="ASIC014818-PA"/>
    </source>
</evidence>
<reference evidence="3" key="2">
    <citation type="submission" date="2020-05" db="UniProtKB">
        <authorList>
            <consortium name="EnsemblMetazoa"/>
        </authorList>
    </citation>
    <scope>IDENTIFICATION</scope>
</reference>
<dbReference type="EMBL" id="ATLV01021669">
    <property type="status" value="NOT_ANNOTATED_CDS"/>
    <property type="molecule type" value="Genomic_DNA"/>
</dbReference>
<reference evidence="2 4" key="1">
    <citation type="journal article" date="2014" name="BMC Genomics">
        <title>Genome sequence of Anopheles sinensis provides insight into genetics basis of mosquito competence for malaria parasites.</title>
        <authorList>
            <person name="Zhou D."/>
            <person name="Zhang D."/>
            <person name="Ding G."/>
            <person name="Shi L."/>
            <person name="Hou Q."/>
            <person name="Ye Y."/>
            <person name="Xu Y."/>
            <person name="Zhou H."/>
            <person name="Xiong C."/>
            <person name="Li S."/>
            <person name="Yu J."/>
            <person name="Hong S."/>
            <person name="Yu X."/>
            <person name="Zou P."/>
            <person name="Chen C."/>
            <person name="Chang X."/>
            <person name="Wang W."/>
            <person name="Lv Y."/>
            <person name="Sun Y."/>
            <person name="Ma L."/>
            <person name="Shen B."/>
            <person name="Zhu C."/>
        </authorList>
    </citation>
    <scope>NUCLEOTIDE SEQUENCE [LARGE SCALE GENOMIC DNA]</scope>
</reference>
<name>A0A084W9B7_ANOSI</name>
<organism evidence="2">
    <name type="scientific">Anopheles sinensis</name>
    <name type="common">Mosquito</name>
    <dbReference type="NCBI Taxonomy" id="74873"/>
    <lineage>
        <taxon>Eukaryota</taxon>
        <taxon>Metazoa</taxon>
        <taxon>Ecdysozoa</taxon>
        <taxon>Arthropoda</taxon>
        <taxon>Hexapoda</taxon>
        <taxon>Insecta</taxon>
        <taxon>Pterygota</taxon>
        <taxon>Neoptera</taxon>
        <taxon>Endopterygota</taxon>
        <taxon>Diptera</taxon>
        <taxon>Nematocera</taxon>
        <taxon>Culicoidea</taxon>
        <taxon>Culicidae</taxon>
        <taxon>Anophelinae</taxon>
        <taxon>Anopheles</taxon>
    </lineage>
</organism>
<dbReference type="OrthoDB" id="7729486at2759"/>
<gene>
    <name evidence="2" type="ORF">ZHAS_00014818</name>
</gene>
<accession>A0A084W9B7</accession>
<feature type="transmembrane region" description="Helical" evidence="1">
    <location>
        <begin position="70"/>
        <end position="88"/>
    </location>
</feature>
<dbReference type="VEuPathDB" id="VectorBase:ASIS007414"/>
<feature type="transmembrane region" description="Helical" evidence="1">
    <location>
        <begin position="109"/>
        <end position="136"/>
    </location>
</feature>
<keyword evidence="1" id="KW-1133">Transmembrane helix</keyword>
<keyword evidence="4" id="KW-1185">Reference proteome</keyword>